<organism evidence="2 3">
    <name type="scientific">Coptis chinensis</name>
    <dbReference type="NCBI Taxonomy" id="261450"/>
    <lineage>
        <taxon>Eukaryota</taxon>
        <taxon>Viridiplantae</taxon>
        <taxon>Streptophyta</taxon>
        <taxon>Embryophyta</taxon>
        <taxon>Tracheophyta</taxon>
        <taxon>Spermatophyta</taxon>
        <taxon>Magnoliopsida</taxon>
        <taxon>Ranunculales</taxon>
        <taxon>Ranunculaceae</taxon>
        <taxon>Coptidoideae</taxon>
        <taxon>Coptis</taxon>
    </lineage>
</organism>
<feature type="region of interest" description="Disordered" evidence="1">
    <location>
        <begin position="40"/>
        <end position="72"/>
    </location>
</feature>
<protein>
    <submittedName>
        <fullName evidence="2">Uncharacterized protein</fullName>
    </submittedName>
</protein>
<accession>A0A835H977</accession>
<comment type="caution">
    <text evidence="2">The sequence shown here is derived from an EMBL/GenBank/DDBJ whole genome shotgun (WGS) entry which is preliminary data.</text>
</comment>
<evidence type="ECO:0000256" key="1">
    <source>
        <dbReference type="SAM" id="MobiDB-lite"/>
    </source>
</evidence>
<evidence type="ECO:0000313" key="3">
    <source>
        <dbReference type="Proteomes" id="UP000631114"/>
    </source>
</evidence>
<name>A0A835H977_9MAGN</name>
<dbReference type="Proteomes" id="UP000631114">
    <property type="component" value="Unassembled WGS sequence"/>
</dbReference>
<evidence type="ECO:0000313" key="2">
    <source>
        <dbReference type="EMBL" id="KAF9592768.1"/>
    </source>
</evidence>
<feature type="region of interest" description="Disordered" evidence="1">
    <location>
        <begin position="203"/>
        <end position="226"/>
    </location>
</feature>
<sequence>MNLHINKQDTQELFRYKQMVRFAAREQLCRSLQEKTRDLDSQLAKEMKGPANRTSPSTDEKENISGTVRTSNTKTLMQPRRVSISVRPPQASTQTHMLSTMKLVDYSTIRTLIPQPKMRVSIIATLCPESHMPSTVKPIDYATVRTLIPLRKRRVSLATERPGSQLFPTMSPQNTLKSHIDTGGVRGQLSFARESRKISKLFPPIPELKATPEGEVTPVTSREAST</sequence>
<proteinExistence type="predicted"/>
<dbReference type="AlphaFoldDB" id="A0A835H977"/>
<keyword evidence="3" id="KW-1185">Reference proteome</keyword>
<dbReference type="EMBL" id="JADFTS010000008">
    <property type="protein sequence ID" value="KAF9592768.1"/>
    <property type="molecule type" value="Genomic_DNA"/>
</dbReference>
<gene>
    <name evidence="2" type="ORF">IFM89_017338</name>
</gene>
<reference evidence="2 3" key="1">
    <citation type="submission" date="2020-10" db="EMBL/GenBank/DDBJ databases">
        <title>The Coptis chinensis genome and diversification of protoberbering-type alkaloids.</title>
        <authorList>
            <person name="Wang B."/>
            <person name="Shu S."/>
            <person name="Song C."/>
            <person name="Liu Y."/>
        </authorList>
    </citation>
    <scope>NUCLEOTIDE SEQUENCE [LARGE SCALE GENOMIC DNA]</scope>
    <source>
        <strain evidence="2">HL-2020</strain>
        <tissue evidence="2">Leaf</tissue>
    </source>
</reference>